<comment type="caution">
    <text evidence="3">The sequence shown here is derived from an EMBL/GenBank/DDBJ whole genome shotgun (WGS) entry which is preliminary data.</text>
</comment>
<dbReference type="Proteomes" id="UP000530928">
    <property type="component" value="Unassembled WGS sequence"/>
</dbReference>
<dbReference type="SUPFAM" id="SSF50370">
    <property type="entry name" value="Ricin B-like lectins"/>
    <property type="match status" value="1"/>
</dbReference>
<evidence type="ECO:0000313" key="4">
    <source>
        <dbReference type="Proteomes" id="UP000530928"/>
    </source>
</evidence>
<evidence type="ECO:0000256" key="1">
    <source>
        <dbReference type="SAM" id="SignalP"/>
    </source>
</evidence>
<dbReference type="EMBL" id="JACDUR010000002">
    <property type="protein sequence ID" value="MBA2891198.1"/>
    <property type="molecule type" value="Genomic_DNA"/>
</dbReference>
<dbReference type="Gene3D" id="2.80.10.50">
    <property type="match status" value="2"/>
</dbReference>
<reference evidence="3 4" key="1">
    <citation type="submission" date="2020-07" db="EMBL/GenBank/DDBJ databases">
        <title>Genomic Encyclopedia of Type Strains, Phase IV (KMG-IV): sequencing the most valuable type-strain genomes for metagenomic binning, comparative biology and taxonomic classification.</title>
        <authorList>
            <person name="Goeker M."/>
        </authorList>
    </citation>
    <scope>NUCLEOTIDE SEQUENCE [LARGE SCALE GENOMIC DNA]</scope>
    <source>
        <strain evidence="3 4">DSM 45533</strain>
    </source>
</reference>
<dbReference type="InterPro" id="IPR000772">
    <property type="entry name" value="Ricin_B_lectin"/>
</dbReference>
<feature type="domain" description="Ricin B lectin" evidence="2">
    <location>
        <begin position="35"/>
        <end position="184"/>
    </location>
</feature>
<evidence type="ECO:0000313" key="3">
    <source>
        <dbReference type="EMBL" id="MBA2891198.1"/>
    </source>
</evidence>
<dbReference type="AlphaFoldDB" id="A0A7W0CHF3"/>
<organism evidence="3 4">
    <name type="scientific">Nonomuraea soli</name>
    <dbReference type="NCBI Taxonomy" id="1032476"/>
    <lineage>
        <taxon>Bacteria</taxon>
        <taxon>Bacillati</taxon>
        <taxon>Actinomycetota</taxon>
        <taxon>Actinomycetes</taxon>
        <taxon>Streptosporangiales</taxon>
        <taxon>Streptosporangiaceae</taxon>
        <taxon>Nonomuraea</taxon>
    </lineage>
</organism>
<feature type="signal peptide" evidence="1">
    <location>
        <begin position="1"/>
        <end position="26"/>
    </location>
</feature>
<sequence length="191" mass="20053">MSGRRFAVAVASAGLLAGTLCVPASAVASTPSAGPVYWYQIVAQHSGKCLDVAHAKTGHAANVIQGTCAPRGTGYNQQWRIVDSGASGTYIRLIARHSGLCLDVAHASTKHGANVLQGVCGGPAAYNQQWRIEYMKIDGTARIRARHSGSCLDVANARLEHGANVIQATCGGPGSGNNQLWRFRQVGVSWE</sequence>
<gene>
    <name evidence="3" type="ORF">HNR30_002539</name>
</gene>
<keyword evidence="1" id="KW-0732">Signal</keyword>
<protein>
    <recommendedName>
        <fullName evidence="2">Ricin B lectin domain-containing protein</fullName>
    </recommendedName>
</protein>
<dbReference type="SMART" id="SM00458">
    <property type="entry name" value="RICIN"/>
    <property type="match status" value="1"/>
</dbReference>
<dbReference type="Pfam" id="PF14200">
    <property type="entry name" value="RicinB_lectin_2"/>
    <property type="match status" value="2"/>
</dbReference>
<name>A0A7W0CHF3_9ACTN</name>
<dbReference type="InterPro" id="IPR035992">
    <property type="entry name" value="Ricin_B-like_lectins"/>
</dbReference>
<dbReference type="RefSeq" id="WP_181609937.1">
    <property type="nucleotide sequence ID" value="NZ_BAABAM010000012.1"/>
</dbReference>
<evidence type="ECO:0000259" key="2">
    <source>
        <dbReference type="SMART" id="SM00458"/>
    </source>
</evidence>
<accession>A0A7W0CHF3</accession>
<proteinExistence type="predicted"/>
<feature type="chain" id="PRO_5030702128" description="Ricin B lectin domain-containing protein" evidence="1">
    <location>
        <begin position="27"/>
        <end position="191"/>
    </location>
</feature>
<dbReference type="PROSITE" id="PS50231">
    <property type="entry name" value="RICIN_B_LECTIN"/>
    <property type="match status" value="1"/>
</dbReference>
<keyword evidence="4" id="KW-1185">Reference proteome</keyword>